<dbReference type="Gene3D" id="3.30.360.10">
    <property type="entry name" value="Dihydrodipicolinate Reductase, domain 2"/>
    <property type="match status" value="1"/>
</dbReference>
<dbReference type="GO" id="GO:0016639">
    <property type="term" value="F:oxidoreductase activity, acting on the CH-NH2 group of donors, NAD or NADP as acceptor"/>
    <property type="evidence" value="ECO:0007669"/>
    <property type="project" value="UniProtKB-UniRule"/>
</dbReference>
<feature type="binding site" evidence="6">
    <location>
        <position position="191"/>
    </location>
    <ligand>
        <name>NAD(+)</name>
        <dbReference type="ChEBI" id="CHEBI:57540"/>
    </ligand>
</feature>
<dbReference type="PANTHER" id="PTHR31873:SF6">
    <property type="entry name" value="ASPARTATE DEHYDROGENASE DOMAIN-CONTAINING PROTEIN"/>
    <property type="match status" value="1"/>
</dbReference>
<comment type="similarity">
    <text evidence="1 6">Belongs to the L-aspartate dehydrogenase family.</text>
</comment>
<dbReference type="InterPro" id="IPR002811">
    <property type="entry name" value="Asp_DH"/>
</dbReference>
<keyword evidence="10" id="KW-1185">Reference proteome</keyword>
<gene>
    <name evidence="6" type="primary">nadX</name>
    <name evidence="9" type="ORF">EEI45_08145</name>
</gene>
<dbReference type="InterPro" id="IPR005106">
    <property type="entry name" value="Asp/hSer_DH_NAD-bd"/>
</dbReference>
<accession>A0A3Q8S883</accession>
<dbReference type="GO" id="GO:0009435">
    <property type="term" value="P:NAD+ biosynthetic process"/>
    <property type="evidence" value="ECO:0007669"/>
    <property type="project" value="UniProtKB-UniRule"/>
</dbReference>
<feature type="binding site" evidence="6">
    <location>
        <position position="126"/>
    </location>
    <ligand>
        <name>NAD(+)</name>
        <dbReference type="ChEBI" id="CHEBI:57540"/>
    </ligand>
</feature>
<dbReference type="AlphaFoldDB" id="A0A3Q8S883"/>
<comment type="miscellaneous">
    <text evidence="6">The iminoaspartate product is unstable in aqueous solution and can decompose to oxaloacetate and ammonia.</text>
</comment>
<dbReference type="Proteomes" id="UP000278804">
    <property type="component" value="Chromosome"/>
</dbReference>
<dbReference type="GO" id="GO:0051287">
    <property type="term" value="F:NAD binding"/>
    <property type="evidence" value="ECO:0007669"/>
    <property type="project" value="UniProtKB-UniRule"/>
</dbReference>
<comment type="catalytic activity">
    <reaction evidence="6">
        <text>L-aspartate + NADP(+) + H2O = oxaloacetate + NH4(+) + NADPH + H(+)</text>
        <dbReference type="Rhea" id="RHEA:11784"/>
        <dbReference type="ChEBI" id="CHEBI:15377"/>
        <dbReference type="ChEBI" id="CHEBI:15378"/>
        <dbReference type="ChEBI" id="CHEBI:16452"/>
        <dbReference type="ChEBI" id="CHEBI:28938"/>
        <dbReference type="ChEBI" id="CHEBI:29991"/>
        <dbReference type="ChEBI" id="CHEBI:57783"/>
        <dbReference type="ChEBI" id="CHEBI:58349"/>
        <dbReference type="EC" id="1.4.1.21"/>
    </reaction>
</comment>
<keyword evidence="5 6" id="KW-0520">NAD</keyword>
<evidence type="ECO:0000256" key="6">
    <source>
        <dbReference type="HAMAP-Rule" id="MF_01265"/>
    </source>
</evidence>
<keyword evidence="2 6" id="KW-0662">Pyridine nucleotide biosynthesis</keyword>
<dbReference type="PANTHER" id="PTHR31873">
    <property type="entry name" value="L-ASPARTATE DEHYDROGENASE-RELATED"/>
    <property type="match status" value="1"/>
</dbReference>
<dbReference type="KEGG" id="eri:EEI45_08145"/>
<dbReference type="UniPathway" id="UPA00253">
    <property type="reaction ID" value="UER00456"/>
</dbReference>
<evidence type="ECO:0000313" key="9">
    <source>
        <dbReference type="EMBL" id="AZK44684.1"/>
    </source>
</evidence>
<evidence type="ECO:0000256" key="4">
    <source>
        <dbReference type="ARBA" id="ARBA00023002"/>
    </source>
</evidence>
<feature type="domain" description="Aspartate/homoserine dehydrogenase NAD-binding" evidence="8">
    <location>
        <begin position="9"/>
        <end position="122"/>
    </location>
</feature>
<keyword evidence="4 6" id="KW-0560">Oxidoreductase</keyword>
<protein>
    <recommendedName>
        <fullName evidence="6">L-aspartate dehydrogenase</fullName>
        <ecNumber evidence="6">1.4.1.21</ecNumber>
    </recommendedName>
</protein>
<dbReference type="EC" id="1.4.1.21" evidence="6"/>
<dbReference type="RefSeq" id="WP_125164839.1">
    <property type="nucleotide sequence ID" value="NZ_CP034234.1"/>
</dbReference>
<dbReference type="EMBL" id="CP034234">
    <property type="protein sequence ID" value="AZK44684.1"/>
    <property type="molecule type" value="Genomic_DNA"/>
</dbReference>
<proteinExistence type="inferred from homology"/>
<dbReference type="SUPFAM" id="SSF51735">
    <property type="entry name" value="NAD(P)-binding Rossmann-fold domains"/>
    <property type="match status" value="1"/>
</dbReference>
<comment type="function">
    <text evidence="6">Specifically catalyzes the NAD or NADP-dependent dehydrogenation of L-aspartate to iminoaspartate.</text>
</comment>
<comment type="catalytic activity">
    <reaction evidence="6">
        <text>L-aspartate + NAD(+) + H2O = oxaloacetate + NH4(+) + NADH + H(+)</text>
        <dbReference type="Rhea" id="RHEA:11788"/>
        <dbReference type="ChEBI" id="CHEBI:15377"/>
        <dbReference type="ChEBI" id="CHEBI:15378"/>
        <dbReference type="ChEBI" id="CHEBI:16452"/>
        <dbReference type="ChEBI" id="CHEBI:28938"/>
        <dbReference type="ChEBI" id="CHEBI:29991"/>
        <dbReference type="ChEBI" id="CHEBI:57540"/>
        <dbReference type="ChEBI" id="CHEBI:57945"/>
        <dbReference type="EC" id="1.4.1.21"/>
    </reaction>
</comment>
<dbReference type="GO" id="GO:0050661">
    <property type="term" value="F:NADP binding"/>
    <property type="evidence" value="ECO:0007669"/>
    <property type="project" value="UniProtKB-UniRule"/>
</dbReference>
<evidence type="ECO:0000256" key="1">
    <source>
        <dbReference type="ARBA" id="ARBA00008331"/>
    </source>
</evidence>
<dbReference type="Pfam" id="PF03447">
    <property type="entry name" value="NAD_binding_3"/>
    <property type="match status" value="1"/>
</dbReference>
<evidence type="ECO:0000256" key="3">
    <source>
        <dbReference type="ARBA" id="ARBA00022857"/>
    </source>
</evidence>
<reference evidence="9 10" key="1">
    <citation type="journal article" date="2020" name="Int. J. Syst. Evol. Microbiol.">
        <title>Description of Erysipelothrix piscisicarius sp. nov., an emergent fish pathogen, and assessment of virulence using a tiger barb (Puntigrus tetrazona) infection model.</title>
        <authorList>
            <person name="Pomaranski E.K."/>
            <person name="Griffin M.J."/>
            <person name="Camus A.C."/>
            <person name="Armwood A.R."/>
            <person name="Shelley J."/>
            <person name="Waldbieser G.C."/>
            <person name="LaFrentz B.R."/>
            <person name="Garcia J.C."/>
            <person name="Yanong R."/>
            <person name="Soto E."/>
        </authorList>
    </citation>
    <scope>NUCLEOTIDE SEQUENCE [LARGE SCALE GENOMIC DNA]</scope>
    <source>
        <strain evidence="9 10">15TAL0474</strain>
    </source>
</reference>
<dbReference type="InterPro" id="IPR036291">
    <property type="entry name" value="NAD(P)-bd_dom_sf"/>
</dbReference>
<evidence type="ECO:0000256" key="2">
    <source>
        <dbReference type="ARBA" id="ARBA00022642"/>
    </source>
</evidence>
<evidence type="ECO:0000259" key="7">
    <source>
        <dbReference type="Pfam" id="PF01958"/>
    </source>
</evidence>
<dbReference type="Pfam" id="PF01958">
    <property type="entry name" value="Asp_DH_C"/>
    <property type="match status" value="1"/>
</dbReference>
<dbReference type="SUPFAM" id="SSF55347">
    <property type="entry name" value="Glyceraldehyde-3-phosphate dehydrogenase-like, C-terminal domain"/>
    <property type="match status" value="1"/>
</dbReference>
<dbReference type="HAMAP" id="MF_01265">
    <property type="entry name" value="NadX"/>
    <property type="match status" value="1"/>
</dbReference>
<sequence>MKKLKLALIGPGFLNDIVAQAWVDGYLPEYELVGVLGRNPLRTAAFANHYGCKACATIEELMALEPDYTSEAASVKSVVDYTETVLRSGSNLVVLSIGAFADASFYNHIQDVARETGKKVHIASGAVGEFDILRTATLMSPVNVKMTGMKSPRALVHTSLNREGLIDIQEPVEVFAGTTKEAIAALPTHVNVSVAIALASAGPENTTLNINAVPGYVGDEHRIMLEGEEIKTDLKIYSRTSRVAGWSIVAVLQNIVAPIVF</sequence>
<organism evidence="9 10">
    <name type="scientific">Erysipelothrix piscisicarius</name>
    <dbReference type="NCBI Taxonomy" id="2485784"/>
    <lineage>
        <taxon>Bacteria</taxon>
        <taxon>Bacillati</taxon>
        <taxon>Bacillota</taxon>
        <taxon>Erysipelotrichia</taxon>
        <taxon>Erysipelotrichales</taxon>
        <taxon>Erysipelotrichaceae</taxon>
        <taxon>Erysipelothrix</taxon>
    </lineage>
</organism>
<evidence type="ECO:0000256" key="5">
    <source>
        <dbReference type="ARBA" id="ARBA00023027"/>
    </source>
</evidence>
<keyword evidence="3 6" id="KW-0521">NADP</keyword>
<feature type="domain" description="Aspartate dehydrogenase" evidence="7">
    <location>
        <begin position="169"/>
        <end position="242"/>
    </location>
</feature>
<evidence type="ECO:0000313" key="10">
    <source>
        <dbReference type="Proteomes" id="UP000278804"/>
    </source>
</evidence>
<comment type="pathway">
    <text evidence="6">Cofactor biosynthesis; NAD(+) biosynthesis; iminoaspartate from L-aspartate (dehydrogenase route): step 1/1.</text>
</comment>
<feature type="active site" evidence="6">
    <location>
        <position position="221"/>
    </location>
</feature>
<evidence type="ECO:0000259" key="8">
    <source>
        <dbReference type="Pfam" id="PF03447"/>
    </source>
</evidence>
<dbReference type="InterPro" id="IPR020626">
    <property type="entry name" value="Asp_DH_prok"/>
</dbReference>
<name>A0A3Q8S883_9FIRM</name>
<dbReference type="GO" id="GO:0033735">
    <property type="term" value="F:aspartate dehydrogenase [NAD(P)+] activity"/>
    <property type="evidence" value="ECO:0007669"/>
    <property type="project" value="UniProtKB-EC"/>
</dbReference>
<dbReference type="Gene3D" id="3.40.50.720">
    <property type="entry name" value="NAD(P)-binding Rossmann-like Domain"/>
    <property type="match status" value="1"/>
</dbReference>